<dbReference type="PROSITE" id="PS51384">
    <property type="entry name" value="FAD_FR"/>
    <property type="match status" value="1"/>
</dbReference>
<dbReference type="AlphaFoldDB" id="A0A7K1UKE0"/>
<dbReference type="SUPFAM" id="SSF63380">
    <property type="entry name" value="Riboflavin synthase domain-like"/>
    <property type="match status" value="1"/>
</dbReference>
<evidence type="ECO:0000313" key="2">
    <source>
        <dbReference type="EMBL" id="MVT26958.1"/>
    </source>
</evidence>
<comment type="caution">
    <text evidence="2">The sequence shown here is derived from an EMBL/GenBank/DDBJ whole genome shotgun (WGS) entry which is preliminary data.</text>
</comment>
<proteinExistence type="predicted"/>
<accession>A0A7K1UKE0</accession>
<dbReference type="PANTHER" id="PTHR30157:SF0">
    <property type="entry name" value="NADPH-DEPENDENT FERRIC-CHELATE REDUCTASE"/>
    <property type="match status" value="1"/>
</dbReference>
<evidence type="ECO:0000259" key="1">
    <source>
        <dbReference type="PROSITE" id="PS51384"/>
    </source>
</evidence>
<dbReference type="OrthoDB" id="3291337at2"/>
<dbReference type="InterPro" id="IPR013113">
    <property type="entry name" value="SIP_FAD-bd"/>
</dbReference>
<reference evidence="2 3" key="1">
    <citation type="submission" date="2019-12" db="EMBL/GenBank/DDBJ databases">
        <title>Nesterenkonia muleiensis sp. nov., a novel actinobacterium isolated from sap of Populus euphratica.</title>
        <authorList>
            <person name="Wang R."/>
        </authorList>
    </citation>
    <scope>NUCLEOTIDE SEQUENCE [LARGE SCALE GENOMIC DNA]</scope>
    <source>
        <strain evidence="2 3">F10</strain>
    </source>
</reference>
<name>A0A7K1UKE0_9MICC</name>
<sequence length="339" mass="36943">MQQTAVRPATRAYLTQVVRVVRLSPQFLRITLTGEDLEHFGPAGTASTGLEAAASPMAWDQRIKLFLPREDGSLPELGLFADPPASIMEWYTAWRALDHAERNPIRTYTVRAIRTYAREVDIDFVIHHDEHGHAGPAAAWALAAGPGDELVIIGPDRRSEESGGGIDFTPGSARDLMLAGDETAVPAICAILESLPESYSGEAFLEVPSSDDVLDVASRSSVRIYWLPRNGALHGSALNSAVADWGTRRSKIFAARRAAWEPGREPVGALTGTPQELPELGDDSMLWETAAPEGFREYAWLAGEAGVITGLRRYLVKEVGLSRKQVSFMGYWKHGRPGA</sequence>
<dbReference type="InterPro" id="IPR039261">
    <property type="entry name" value="FNR_nucleotide-bd"/>
</dbReference>
<protein>
    <submittedName>
        <fullName evidence="2">Siderophore-interacting protein</fullName>
    </submittedName>
</protein>
<keyword evidence="3" id="KW-1185">Reference proteome</keyword>
<dbReference type="GO" id="GO:0016491">
    <property type="term" value="F:oxidoreductase activity"/>
    <property type="evidence" value="ECO:0007669"/>
    <property type="project" value="InterPro"/>
</dbReference>
<dbReference type="Pfam" id="PF04954">
    <property type="entry name" value="SIP"/>
    <property type="match status" value="1"/>
</dbReference>
<dbReference type="Gene3D" id="2.40.30.10">
    <property type="entry name" value="Translation factors"/>
    <property type="match status" value="1"/>
</dbReference>
<dbReference type="InterPro" id="IPR039374">
    <property type="entry name" value="SIP_fam"/>
</dbReference>
<dbReference type="Pfam" id="PF08021">
    <property type="entry name" value="FAD_binding_9"/>
    <property type="match status" value="1"/>
</dbReference>
<dbReference type="RefSeq" id="WP_157324444.1">
    <property type="nucleotide sequence ID" value="NZ_BMFX01000014.1"/>
</dbReference>
<gene>
    <name evidence="2" type="ORF">GNZ21_11410</name>
</gene>
<dbReference type="Gene3D" id="3.40.50.80">
    <property type="entry name" value="Nucleotide-binding domain of ferredoxin-NADP reductase (FNR) module"/>
    <property type="match status" value="1"/>
</dbReference>
<dbReference type="InterPro" id="IPR017938">
    <property type="entry name" value="Riboflavin_synthase-like_b-brl"/>
</dbReference>
<dbReference type="InterPro" id="IPR017927">
    <property type="entry name" value="FAD-bd_FR_type"/>
</dbReference>
<organism evidence="2 3">
    <name type="scientific">Nesterenkonia alkaliphila</name>
    <dbReference type="NCBI Taxonomy" id="1463631"/>
    <lineage>
        <taxon>Bacteria</taxon>
        <taxon>Bacillati</taxon>
        <taxon>Actinomycetota</taxon>
        <taxon>Actinomycetes</taxon>
        <taxon>Micrococcales</taxon>
        <taxon>Micrococcaceae</taxon>
        <taxon>Nesterenkonia</taxon>
    </lineage>
</organism>
<dbReference type="EMBL" id="WRPM01000080">
    <property type="protein sequence ID" value="MVT26958.1"/>
    <property type="molecule type" value="Genomic_DNA"/>
</dbReference>
<dbReference type="CDD" id="cd06193">
    <property type="entry name" value="siderophore_interacting"/>
    <property type="match status" value="1"/>
</dbReference>
<dbReference type="InterPro" id="IPR007037">
    <property type="entry name" value="SIP_rossman_dom"/>
</dbReference>
<feature type="domain" description="FAD-binding FR-type" evidence="1">
    <location>
        <begin position="10"/>
        <end position="162"/>
    </location>
</feature>
<dbReference type="PANTHER" id="PTHR30157">
    <property type="entry name" value="FERRIC REDUCTASE, NADPH-DEPENDENT"/>
    <property type="match status" value="1"/>
</dbReference>
<dbReference type="Proteomes" id="UP000460157">
    <property type="component" value="Unassembled WGS sequence"/>
</dbReference>
<evidence type="ECO:0000313" key="3">
    <source>
        <dbReference type="Proteomes" id="UP000460157"/>
    </source>
</evidence>